<dbReference type="Gene3D" id="2.60.40.10">
    <property type="entry name" value="Immunoglobulins"/>
    <property type="match status" value="1"/>
</dbReference>
<dbReference type="InterPro" id="IPR003961">
    <property type="entry name" value="FN3_dom"/>
</dbReference>
<gene>
    <name evidence="8" type="ORF">ETD85_32625</name>
</gene>
<evidence type="ECO:0000256" key="2">
    <source>
        <dbReference type="ARBA" id="ARBA00022801"/>
    </source>
</evidence>
<dbReference type="GO" id="GO:0016798">
    <property type="term" value="F:hydrolase activity, acting on glycosyl bonds"/>
    <property type="evidence" value="ECO:0007669"/>
    <property type="project" value="UniProtKB-KW"/>
</dbReference>
<evidence type="ECO:0000313" key="9">
    <source>
        <dbReference type="Proteomes" id="UP000306628"/>
    </source>
</evidence>
<dbReference type="GO" id="GO:0000272">
    <property type="term" value="P:polysaccharide catabolic process"/>
    <property type="evidence" value="ECO:0007669"/>
    <property type="project" value="UniProtKB-KW"/>
</dbReference>
<accession>A0A5S4G8Q3</accession>
<organism evidence="8 9">
    <name type="scientific">Nonomuraea zeae</name>
    <dbReference type="NCBI Taxonomy" id="1642303"/>
    <lineage>
        <taxon>Bacteria</taxon>
        <taxon>Bacillati</taxon>
        <taxon>Actinomycetota</taxon>
        <taxon>Actinomycetes</taxon>
        <taxon>Streptosporangiales</taxon>
        <taxon>Streptosporangiaceae</taxon>
        <taxon>Nonomuraea</taxon>
    </lineage>
</organism>
<keyword evidence="5" id="KW-0624">Polysaccharide degradation</keyword>
<feature type="chain" id="PRO_5024460944" evidence="6">
    <location>
        <begin position="35"/>
        <end position="778"/>
    </location>
</feature>
<dbReference type="EMBL" id="VCKX01000121">
    <property type="protein sequence ID" value="TMR29397.1"/>
    <property type="molecule type" value="Genomic_DNA"/>
</dbReference>
<comment type="caution">
    <text evidence="8">The sequence shown here is derived from an EMBL/GenBank/DDBJ whole genome shotgun (WGS) entry which is preliminary data.</text>
</comment>
<feature type="domain" description="Fibronectin type-III" evidence="7">
    <location>
        <begin position="536"/>
        <end position="624"/>
    </location>
</feature>
<dbReference type="Gene3D" id="3.20.20.80">
    <property type="entry name" value="Glycosidases"/>
    <property type="match status" value="1"/>
</dbReference>
<dbReference type="SUPFAM" id="SSF49265">
    <property type="entry name" value="Fibronectin type III"/>
    <property type="match status" value="1"/>
</dbReference>
<dbReference type="FunFam" id="2.60.40.10:FF:001114">
    <property type="entry name" value="Chitinase A1"/>
    <property type="match status" value="1"/>
</dbReference>
<feature type="signal peptide" evidence="6">
    <location>
        <begin position="1"/>
        <end position="34"/>
    </location>
</feature>
<sequence>MPAFVLPSRRLRRAVLAALAAVALALLPAAQAWALAPVAGGVPSRPPAPASPDPSLQAHPLAAASTPLDNPLKGFARFYWPGSDQNTGYPHSLTWSYFGLSEVMTDPADCSKYNWSVLDAALTEIASYGNQAAVRFYLEYPGGSGSHPANAIPHCFDGHVTYRTNTYWSTTSPDYDSPYLLDALGDFIAAFGARYDGDPRIGFIHLGLIGLWGEWHTWPFDTDTGGDTYPNFMPTDAHAAQILQAYDDAFARTKLEARYPDSAAGAATNMNIGYHDDSFCYREGSPPAGVTLPQSLGGAGYAQLQRALSQGAENKWITDSMGGEVRPEIQSSAFASWPGGSGQVDNMKACIELEHTTWKINEQSQSYPPGDPNVAAAVRLMGYDLSVGNAYFKNTASGTTNVGVRISNNGVAPFYYPWTVTLGLKNAAGTVVKTFDTSWDLRTVMPLKIRAFPDWGVGSDPAYLDYGYPQYFQTGVNLSGVPAGGYQWVLRVKNPLEAVSSNAKKLRFANATQGADGWLGLGPVTVGTGGGTDTTAPSAPAGLASPSRTANAVTLSWTAATDNVGVAGYRIYRGATEAGTSATTTFTDTGLSPATSYTYTVKAYDAAGNTSAASAPVTVVTLPASSGGLVVDDFDGNPAYPSAALNDLGKWTGGNCFLNGGGSGAVSGGALSLRYDNCGWFGSDVNTGLSAYTYLVVRIKGAAGGEQAHFNLGLGGVSKVFGDYTLDGGGHPAITTAYQDIRIPMSANGINRASPGQLAMGFWYGGDSTVTIDSVSFQ</sequence>
<dbReference type="OrthoDB" id="9760654at2"/>
<dbReference type="Pfam" id="PF16116">
    <property type="entry name" value="DUF4832"/>
    <property type="match status" value="1"/>
</dbReference>
<dbReference type="RefSeq" id="WP_138693654.1">
    <property type="nucleotide sequence ID" value="NZ_JBHSAZ010000114.1"/>
</dbReference>
<dbReference type="Proteomes" id="UP000306628">
    <property type="component" value="Unassembled WGS sequence"/>
</dbReference>
<dbReference type="InterPro" id="IPR036116">
    <property type="entry name" value="FN3_sf"/>
</dbReference>
<evidence type="ECO:0000256" key="4">
    <source>
        <dbReference type="ARBA" id="ARBA00023295"/>
    </source>
</evidence>
<dbReference type="Gene3D" id="2.60.120.430">
    <property type="entry name" value="Galactose-binding lectin"/>
    <property type="match status" value="1"/>
</dbReference>
<dbReference type="PROSITE" id="PS50853">
    <property type="entry name" value="FN3"/>
    <property type="match status" value="1"/>
</dbReference>
<proteinExistence type="predicted"/>
<evidence type="ECO:0000256" key="5">
    <source>
        <dbReference type="ARBA" id="ARBA00023326"/>
    </source>
</evidence>
<evidence type="ECO:0000256" key="1">
    <source>
        <dbReference type="ARBA" id="ARBA00022729"/>
    </source>
</evidence>
<protein>
    <submittedName>
        <fullName evidence="8">DUF4832 domain-containing protein</fullName>
    </submittedName>
</protein>
<keyword evidence="1 6" id="KW-0732">Signal</keyword>
<dbReference type="CDD" id="cd00063">
    <property type="entry name" value="FN3"/>
    <property type="match status" value="1"/>
</dbReference>
<keyword evidence="9" id="KW-1185">Reference proteome</keyword>
<keyword evidence="3" id="KW-0119">Carbohydrate metabolism</keyword>
<dbReference type="SMART" id="SM00060">
    <property type="entry name" value="FN3"/>
    <property type="match status" value="1"/>
</dbReference>
<name>A0A5S4G8Q3_9ACTN</name>
<evidence type="ECO:0000256" key="3">
    <source>
        <dbReference type="ARBA" id="ARBA00023277"/>
    </source>
</evidence>
<evidence type="ECO:0000256" key="6">
    <source>
        <dbReference type="SAM" id="SignalP"/>
    </source>
</evidence>
<evidence type="ECO:0000259" key="7">
    <source>
        <dbReference type="PROSITE" id="PS50853"/>
    </source>
</evidence>
<reference evidence="8 9" key="1">
    <citation type="submission" date="2019-05" db="EMBL/GenBank/DDBJ databases">
        <title>Draft genome sequence of Nonomuraea zeae DSM 100528.</title>
        <authorList>
            <person name="Saricaoglu S."/>
            <person name="Isik K."/>
        </authorList>
    </citation>
    <scope>NUCLEOTIDE SEQUENCE [LARGE SCALE GENOMIC DNA]</scope>
    <source>
        <strain evidence="8 9">DSM 100528</strain>
    </source>
</reference>
<dbReference type="InterPro" id="IPR032267">
    <property type="entry name" value="DUF4832"/>
</dbReference>
<keyword evidence="4" id="KW-0326">Glycosidase</keyword>
<evidence type="ECO:0000313" key="8">
    <source>
        <dbReference type="EMBL" id="TMR29397.1"/>
    </source>
</evidence>
<dbReference type="AlphaFoldDB" id="A0A5S4G8Q3"/>
<dbReference type="Pfam" id="PF00041">
    <property type="entry name" value="fn3"/>
    <property type="match status" value="1"/>
</dbReference>
<dbReference type="InterPro" id="IPR013783">
    <property type="entry name" value="Ig-like_fold"/>
</dbReference>
<keyword evidence="2" id="KW-0378">Hydrolase</keyword>